<proteinExistence type="predicted"/>
<keyword evidence="2" id="KW-1185">Reference proteome</keyword>
<sequence>MVTHPDHALPDVIKVRAPISDLSFSAGDVFTATREKSGSFKGLFKISEGVKWPLYIRVHGCAHLGGLSWEVVE</sequence>
<protein>
    <submittedName>
        <fullName evidence="1">Uncharacterized protein</fullName>
    </submittedName>
</protein>
<organism evidence="1 2">
    <name type="scientific">Hafnia phage Pocis76</name>
    <dbReference type="NCBI Taxonomy" id="2831174"/>
    <lineage>
        <taxon>Viruses</taxon>
        <taxon>Duplodnaviria</taxon>
        <taxon>Heunggongvirae</taxon>
        <taxon>Uroviricota</taxon>
        <taxon>Caudoviricetes</taxon>
        <taxon>Drexlerviridae</taxon>
        <taxon>Tempevirinae</taxon>
        <taxon>Pocisvirus</taxon>
        <taxon>Pocisvirus pocis76</taxon>
    </lineage>
</organism>
<dbReference type="Proteomes" id="UP000678489">
    <property type="component" value="Segment"/>
</dbReference>
<name>A0A8E7KXQ5_9CAUD</name>
<dbReference type="EMBL" id="MW689258">
    <property type="protein sequence ID" value="QVW27716.1"/>
    <property type="molecule type" value="Genomic_DNA"/>
</dbReference>
<accession>A0A8E7KXQ5</accession>
<evidence type="ECO:0000313" key="1">
    <source>
        <dbReference type="EMBL" id="QVW27716.1"/>
    </source>
</evidence>
<evidence type="ECO:0000313" key="2">
    <source>
        <dbReference type="Proteomes" id="UP000678489"/>
    </source>
</evidence>
<reference evidence="1" key="1">
    <citation type="submission" date="2021-03" db="EMBL/GenBank/DDBJ databases">
        <title>Complete genome sequence of Hafnia phage Pocis76.</title>
        <authorList>
            <person name="Dislers A."/>
            <person name="Zrelovs N."/>
            <person name="Kazaks A."/>
        </authorList>
    </citation>
    <scope>NUCLEOTIDE SEQUENCE</scope>
</reference>